<dbReference type="Gene3D" id="1.10.10.60">
    <property type="entry name" value="Homeodomain-like"/>
    <property type="match status" value="2"/>
</dbReference>
<feature type="compositionally biased region" description="Polar residues" evidence="4">
    <location>
        <begin position="1"/>
        <end position="11"/>
    </location>
</feature>
<feature type="domain" description="Homeobox" evidence="5">
    <location>
        <begin position="96"/>
        <end position="156"/>
    </location>
</feature>
<feature type="compositionally biased region" description="Basic residues" evidence="4">
    <location>
        <begin position="86"/>
        <end position="103"/>
    </location>
</feature>
<dbReference type="PROSITE" id="PS50071">
    <property type="entry name" value="HOMEOBOX_2"/>
    <property type="match status" value="2"/>
</dbReference>
<dbReference type="GO" id="GO:0005634">
    <property type="term" value="C:nucleus"/>
    <property type="evidence" value="ECO:0007669"/>
    <property type="project" value="UniProtKB-SubCell"/>
</dbReference>
<keyword evidence="2 3" id="KW-0238">DNA-binding</keyword>
<evidence type="ECO:0000256" key="3">
    <source>
        <dbReference type="RuleBase" id="RU000682"/>
    </source>
</evidence>
<dbReference type="AlphaFoldDB" id="A0A226EL28"/>
<keyword evidence="2 3" id="KW-0371">Homeobox</keyword>
<protein>
    <submittedName>
        <fullName evidence="6">Homeobox protein siamois</fullName>
    </submittedName>
</protein>
<dbReference type="CDD" id="cd00086">
    <property type="entry name" value="homeodomain"/>
    <property type="match status" value="2"/>
</dbReference>
<evidence type="ECO:0000256" key="1">
    <source>
        <dbReference type="ARBA" id="ARBA00004123"/>
    </source>
</evidence>
<comment type="subcellular location">
    <subcellularLocation>
        <location evidence="1 2 3">Nucleus</location>
    </subcellularLocation>
</comment>
<dbReference type="GO" id="GO:0003677">
    <property type="term" value="F:DNA binding"/>
    <property type="evidence" value="ECO:0007669"/>
    <property type="project" value="UniProtKB-UniRule"/>
</dbReference>
<reference evidence="6 7" key="1">
    <citation type="submission" date="2015-12" db="EMBL/GenBank/DDBJ databases">
        <title>The genome of Folsomia candida.</title>
        <authorList>
            <person name="Faddeeva A."/>
            <person name="Derks M.F."/>
            <person name="Anvar Y."/>
            <person name="Smit S."/>
            <person name="Van Straalen N."/>
            <person name="Roelofs D."/>
        </authorList>
    </citation>
    <scope>NUCLEOTIDE SEQUENCE [LARGE SCALE GENOMIC DNA]</scope>
    <source>
        <strain evidence="6 7">VU population</strain>
        <tissue evidence="6">Whole body</tissue>
    </source>
</reference>
<organism evidence="6 7">
    <name type="scientific">Folsomia candida</name>
    <name type="common">Springtail</name>
    <dbReference type="NCBI Taxonomy" id="158441"/>
    <lineage>
        <taxon>Eukaryota</taxon>
        <taxon>Metazoa</taxon>
        <taxon>Ecdysozoa</taxon>
        <taxon>Arthropoda</taxon>
        <taxon>Hexapoda</taxon>
        <taxon>Collembola</taxon>
        <taxon>Entomobryomorpha</taxon>
        <taxon>Isotomoidea</taxon>
        <taxon>Isotomidae</taxon>
        <taxon>Proisotominae</taxon>
        <taxon>Folsomia</taxon>
    </lineage>
</organism>
<dbReference type="SUPFAM" id="SSF46689">
    <property type="entry name" value="Homeodomain-like"/>
    <property type="match status" value="2"/>
</dbReference>
<gene>
    <name evidence="6" type="ORF">Fcan01_07920</name>
</gene>
<evidence type="ECO:0000256" key="2">
    <source>
        <dbReference type="PROSITE-ProRule" id="PRU00108"/>
    </source>
</evidence>
<evidence type="ECO:0000259" key="5">
    <source>
        <dbReference type="PROSITE" id="PS50071"/>
    </source>
</evidence>
<keyword evidence="2 3" id="KW-0539">Nucleus</keyword>
<keyword evidence="7" id="KW-1185">Reference proteome</keyword>
<feature type="region of interest" description="Disordered" evidence="4">
    <location>
        <begin position="1"/>
        <end position="104"/>
    </location>
</feature>
<feature type="compositionally biased region" description="Basic and acidic residues" evidence="4">
    <location>
        <begin position="63"/>
        <end position="75"/>
    </location>
</feature>
<feature type="domain" description="Homeobox" evidence="5">
    <location>
        <begin position="151"/>
        <end position="211"/>
    </location>
</feature>
<accession>A0A226EL28</accession>
<name>A0A226EL28_FOLCA</name>
<dbReference type="OrthoDB" id="6159439at2759"/>
<evidence type="ECO:0000313" key="6">
    <source>
        <dbReference type="EMBL" id="OXA57918.1"/>
    </source>
</evidence>
<dbReference type="InterPro" id="IPR009057">
    <property type="entry name" value="Homeodomain-like_sf"/>
</dbReference>
<dbReference type="EMBL" id="LNIX01000003">
    <property type="protein sequence ID" value="OXA57918.1"/>
    <property type="molecule type" value="Genomic_DNA"/>
</dbReference>
<dbReference type="Proteomes" id="UP000198287">
    <property type="component" value="Unassembled WGS sequence"/>
</dbReference>
<evidence type="ECO:0000313" key="7">
    <source>
        <dbReference type="Proteomes" id="UP000198287"/>
    </source>
</evidence>
<feature type="compositionally biased region" description="Acidic residues" evidence="4">
    <location>
        <begin position="35"/>
        <end position="49"/>
    </location>
</feature>
<proteinExistence type="predicted"/>
<dbReference type="SMART" id="SM00389">
    <property type="entry name" value="HOX"/>
    <property type="match status" value="2"/>
</dbReference>
<feature type="DNA-binding region" description="Homeobox" evidence="2">
    <location>
        <begin position="98"/>
        <end position="157"/>
    </location>
</feature>
<dbReference type="InterPro" id="IPR001356">
    <property type="entry name" value="HD"/>
</dbReference>
<dbReference type="Pfam" id="PF00046">
    <property type="entry name" value="Homeodomain"/>
    <property type="match status" value="1"/>
</dbReference>
<evidence type="ECO:0000256" key="4">
    <source>
        <dbReference type="SAM" id="MobiDB-lite"/>
    </source>
</evidence>
<sequence length="459" mass="53205">MLPYKVTSNRKINPPRAVKEKVGSAIRKILTELSEKEEEEDELTSSDDEPPLKQPRLSRQRTRGQDMDENGEKNVRARRTTSVPRRSPKIVPKKGRASVKSRAHYSEGDKKILEVAFATNSNPTLQKRNEIARLLNKSPTQIKNWFTQTRNTVRRGRVMFSPEQVTFLENAFQENTDPSDVVRTRLVEETGLTRKQINRWFWDRNRRNASQLLFVPPPTQTSRNERPRFFWLKEKGKKMTMKWRSVKDGESTFGYWKLYLSLWETPTGILMGTSVCFTQKDDVNEAAQQIYDTIMTDDDDGCSFRLFVKKHNLSPRTNGSIPLGIFAKSELAAKKIKWYLKLLIKALGTIHPEECVRLLHDKGEYLNDVVRECMDILDPKTRRWLEFSAEAMDLHIVDATFPGVDEDLKFRFEFKDRYGFEPEDGSSKSIAFLDIISHSLDISDDDVVEEDDDESAENE</sequence>
<comment type="caution">
    <text evidence="6">The sequence shown here is derived from an EMBL/GenBank/DDBJ whole genome shotgun (WGS) entry which is preliminary data.</text>
</comment>
<feature type="DNA-binding region" description="Homeobox" evidence="2">
    <location>
        <begin position="153"/>
        <end position="212"/>
    </location>
</feature>